<proteinExistence type="predicted"/>
<organism evidence="4 5">
    <name type="scientific">Ilumatobacter fluminis</name>
    <dbReference type="NCBI Taxonomy" id="467091"/>
    <lineage>
        <taxon>Bacteria</taxon>
        <taxon>Bacillati</taxon>
        <taxon>Actinomycetota</taxon>
        <taxon>Acidimicrobiia</taxon>
        <taxon>Acidimicrobiales</taxon>
        <taxon>Ilumatobacteraceae</taxon>
        <taxon>Ilumatobacter</taxon>
    </lineage>
</organism>
<dbReference type="InterPro" id="IPR006140">
    <property type="entry name" value="D-isomer_DH_NAD-bd"/>
</dbReference>
<evidence type="ECO:0000259" key="3">
    <source>
        <dbReference type="Pfam" id="PF02826"/>
    </source>
</evidence>
<reference evidence="4 5" key="1">
    <citation type="submission" date="2019-03" db="EMBL/GenBank/DDBJ databases">
        <title>Sequencing the genomes of 1000 actinobacteria strains.</title>
        <authorList>
            <person name="Klenk H.-P."/>
        </authorList>
    </citation>
    <scope>NUCLEOTIDE SEQUENCE [LARGE SCALE GENOMIC DNA]</scope>
    <source>
        <strain evidence="4 5">DSM 18936</strain>
    </source>
</reference>
<gene>
    <name evidence="4" type="ORF">BDK89_3464</name>
</gene>
<dbReference type="CDD" id="cd05300">
    <property type="entry name" value="2-Hacid_dh_1"/>
    <property type="match status" value="1"/>
</dbReference>
<keyword evidence="5" id="KW-1185">Reference proteome</keyword>
<dbReference type="InterPro" id="IPR036291">
    <property type="entry name" value="NAD(P)-bd_dom_sf"/>
</dbReference>
<accession>A0A4R7I2S5</accession>
<sequence>MTTFERVLLAVDWGDDVIGRLVDRLGADRVTRCDPADDASIGRALRVADAAITSAGPDARFVAAPSLRWLHVDHAGIDRFAPVELVGGDLVVTTSAGRSGPALGEHALALLLAVTHRHGALERSRQRRAWTTWPLHGRAPLVGRRAVVFGCGNTGSAFATRAAAMGMSVVGVRRTPGEPPPGFDDVVVAPGPAERRAVLADADVVVLAVPLTDDTHHLVGSAEFAALPDGAVVVNVARGAVIDESALVAALRSGRLGGAGLDVVTHEPLGVTSALWRFRNVVISPHATPRLADRDARSLEIVESVLDDLDAGRPVRRRLTAADAYTKSEPRPTLDRLATSAWLRLQRR</sequence>
<evidence type="ECO:0000313" key="5">
    <source>
        <dbReference type="Proteomes" id="UP000294558"/>
    </source>
</evidence>
<name>A0A4R7I2S5_9ACTN</name>
<dbReference type="PANTHER" id="PTHR43333:SF1">
    <property type="entry name" value="D-ISOMER SPECIFIC 2-HYDROXYACID DEHYDROGENASE NAD-BINDING DOMAIN-CONTAINING PROTEIN"/>
    <property type="match status" value="1"/>
</dbReference>
<evidence type="ECO:0000256" key="1">
    <source>
        <dbReference type="ARBA" id="ARBA00023002"/>
    </source>
</evidence>
<evidence type="ECO:0000313" key="4">
    <source>
        <dbReference type="EMBL" id="TDT17851.1"/>
    </source>
</evidence>
<dbReference type="OrthoDB" id="4324715at2"/>
<dbReference type="PANTHER" id="PTHR43333">
    <property type="entry name" value="2-HACID_DH_C DOMAIN-CONTAINING PROTEIN"/>
    <property type="match status" value="1"/>
</dbReference>
<dbReference type="Gene3D" id="3.40.50.720">
    <property type="entry name" value="NAD(P)-binding Rossmann-like Domain"/>
    <property type="match status" value="2"/>
</dbReference>
<evidence type="ECO:0000256" key="2">
    <source>
        <dbReference type="ARBA" id="ARBA00023027"/>
    </source>
</evidence>
<dbReference type="Proteomes" id="UP000294558">
    <property type="component" value="Unassembled WGS sequence"/>
</dbReference>
<feature type="domain" description="D-isomer specific 2-hydroxyacid dehydrogenase NAD-binding" evidence="3">
    <location>
        <begin position="108"/>
        <end position="287"/>
    </location>
</feature>
<comment type="caution">
    <text evidence="4">The sequence shown here is derived from an EMBL/GenBank/DDBJ whole genome shotgun (WGS) entry which is preliminary data.</text>
</comment>
<keyword evidence="2" id="KW-0520">NAD</keyword>
<keyword evidence="1" id="KW-0560">Oxidoreductase</keyword>
<dbReference type="AlphaFoldDB" id="A0A4R7I2S5"/>
<dbReference type="InterPro" id="IPR029753">
    <property type="entry name" value="D-isomer_DH_CS"/>
</dbReference>
<dbReference type="EMBL" id="SOAU01000001">
    <property type="protein sequence ID" value="TDT17851.1"/>
    <property type="molecule type" value="Genomic_DNA"/>
</dbReference>
<dbReference type="RefSeq" id="WP_133870108.1">
    <property type="nucleotide sequence ID" value="NZ_SOAU01000001.1"/>
</dbReference>
<protein>
    <submittedName>
        <fullName evidence="4">Phosphoglycerate dehydrogenase-like enzyme</fullName>
    </submittedName>
</protein>
<dbReference type="GO" id="GO:0016616">
    <property type="term" value="F:oxidoreductase activity, acting on the CH-OH group of donors, NAD or NADP as acceptor"/>
    <property type="evidence" value="ECO:0007669"/>
    <property type="project" value="UniProtKB-ARBA"/>
</dbReference>
<dbReference type="GO" id="GO:0051287">
    <property type="term" value="F:NAD binding"/>
    <property type="evidence" value="ECO:0007669"/>
    <property type="project" value="InterPro"/>
</dbReference>
<dbReference type="PROSITE" id="PS00671">
    <property type="entry name" value="D_2_HYDROXYACID_DH_3"/>
    <property type="match status" value="1"/>
</dbReference>
<dbReference type="SUPFAM" id="SSF51735">
    <property type="entry name" value="NAD(P)-binding Rossmann-fold domains"/>
    <property type="match status" value="1"/>
</dbReference>
<dbReference type="Pfam" id="PF02826">
    <property type="entry name" value="2-Hacid_dh_C"/>
    <property type="match status" value="1"/>
</dbReference>